<comment type="caution">
    <text evidence="2">The sequence shown here is derived from an EMBL/GenBank/DDBJ whole genome shotgun (WGS) entry which is preliminary data.</text>
</comment>
<dbReference type="Pfam" id="PF00931">
    <property type="entry name" value="NB-ARC"/>
    <property type="match status" value="1"/>
</dbReference>
<sequence>MGASFSGHGRDFLPNKDNGCKIVVTTRSWNVLWRMKTNKSIEIEVLSKKKAWDLFVCKAGDNVLTPNIQPIAREMARECDNLLILVISLAHAMRGEGKIEVWELALEELSFSLTKICELGETAK</sequence>
<accession>A0A835I7I1</accession>
<dbReference type="InterPro" id="IPR042197">
    <property type="entry name" value="Apaf_helical"/>
</dbReference>
<evidence type="ECO:0000313" key="3">
    <source>
        <dbReference type="Proteomes" id="UP000631114"/>
    </source>
</evidence>
<name>A0A835I7I1_9MAGN</name>
<reference evidence="2 3" key="1">
    <citation type="submission" date="2020-10" db="EMBL/GenBank/DDBJ databases">
        <title>The Coptis chinensis genome and diversification of protoberbering-type alkaloids.</title>
        <authorList>
            <person name="Wang B."/>
            <person name="Shu S."/>
            <person name="Song C."/>
            <person name="Liu Y."/>
        </authorList>
    </citation>
    <scope>NUCLEOTIDE SEQUENCE [LARGE SCALE GENOMIC DNA]</scope>
    <source>
        <strain evidence="2">HL-2020</strain>
        <tissue evidence="2">Leaf</tissue>
    </source>
</reference>
<evidence type="ECO:0000313" key="2">
    <source>
        <dbReference type="EMBL" id="KAF9611824.1"/>
    </source>
</evidence>
<dbReference type="GO" id="GO:0043531">
    <property type="term" value="F:ADP binding"/>
    <property type="evidence" value="ECO:0007669"/>
    <property type="project" value="InterPro"/>
</dbReference>
<organism evidence="2 3">
    <name type="scientific">Coptis chinensis</name>
    <dbReference type="NCBI Taxonomy" id="261450"/>
    <lineage>
        <taxon>Eukaryota</taxon>
        <taxon>Viridiplantae</taxon>
        <taxon>Streptophyta</taxon>
        <taxon>Embryophyta</taxon>
        <taxon>Tracheophyta</taxon>
        <taxon>Spermatophyta</taxon>
        <taxon>Magnoliopsida</taxon>
        <taxon>Ranunculales</taxon>
        <taxon>Ranunculaceae</taxon>
        <taxon>Coptidoideae</taxon>
        <taxon>Coptis</taxon>
    </lineage>
</organism>
<dbReference type="Gene3D" id="1.10.8.430">
    <property type="entry name" value="Helical domain of apoptotic protease-activating factors"/>
    <property type="match status" value="1"/>
</dbReference>
<dbReference type="PANTHER" id="PTHR36766">
    <property type="entry name" value="PLANT BROAD-SPECTRUM MILDEW RESISTANCE PROTEIN RPW8"/>
    <property type="match status" value="1"/>
</dbReference>
<dbReference type="Proteomes" id="UP000631114">
    <property type="component" value="Unassembled WGS sequence"/>
</dbReference>
<dbReference type="SUPFAM" id="SSF52540">
    <property type="entry name" value="P-loop containing nucleoside triphosphate hydrolases"/>
    <property type="match status" value="1"/>
</dbReference>
<dbReference type="InterPro" id="IPR002182">
    <property type="entry name" value="NB-ARC"/>
</dbReference>
<dbReference type="EMBL" id="JADFTS010000004">
    <property type="protein sequence ID" value="KAF9611824.1"/>
    <property type="molecule type" value="Genomic_DNA"/>
</dbReference>
<gene>
    <name evidence="2" type="ORF">IFM89_035809</name>
</gene>
<dbReference type="AlphaFoldDB" id="A0A835I7I1"/>
<dbReference type="InterPro" id="IPR027417">
    <property type="entry name" value="P-loop_NTPase"/>
</dbReference>
<evidence type="ECO:0000259" key="1">
    <source>
        <dbReference type="Pfam" id="PF00931"/>
    </source>
</evidence>
<feature type="domain" description="NB-ARC" evidence="1">
    <location>
        <begin position="13"/>
        <end position="62"/>
    </location>
</feature>
<dbReference type="OrthoDB" id="1727490at2759"/>
<proteinExistence type="predicted"/>
<dbReference type="PANTHER" id="PTHR36766:SF64">
    <property type="entry name" value="OS12G0206100 PROTEIN"/>
    <property type="match status" value="1"/>
</dbReference>
<keyword evidence="3" id="KW-1185">Reference proteome</keyword>
<protein>
    <recommendedName>
        <fullName evidence="1">NB-ARC domain-containing protein</fullName>
    </recommendedName>
</protein>